<accession>A0A2N5XXL6</accession>
<dbReference type="SUPFAM" id="SSF53822">
    <property type="entry name" value="Periplasmic binding protein-like I"/>
    <property type="match status" value="1"/>
</dbReference>
<sequence>MAEGYNRPTQKTIAELTGLAVTTVSRALQGDPKIAVKTRETVAQVADDIGYVPDRAAQRLRTGKTRVISLILNPHDELLGFGNSMISGLSESIEGSDYHLTITPSFSDIDDVGAIKRLVRNGLADGLVLTRTRNFDDRIRFLLEAKFPFICHGRTDFSRDHNFVDFDNEAFAYIAAKRLAQKGCKKLAIILPKDIFTFHQHMQYGFMKAVRETGLAYVIPKDVTLDSSPDEIKAWVAGLYENGQEEHVDGFVCPGEASYLALLSALRGQGLSRGQDYDVVVKANSAILEQIDPELDRVFEDIRDAGKLLGQNLLSVLKGEGGAVRQIVQSPLTKFE</sequence>
<evidence type="ECO:0000313" key="5">
    <source>
        <dbReference type="EMBL" id="PLW79232.1"/>
    </source>
</evidence>
<keyword evidence="3" id="KW-0804">Transcription</keyword>
<dbReference type="InterPro" id="IPR028082">
    <property type="entry name" value="Peripla_BP_I"/>
</dbReference>
<reference evidence="5 6" key="1">
    <citation type="submission" date="2018-01" db="EMBL/GenBank/DDBJ databases">
        <title>The draft genome sequence of Cohaesibacter sp. H1304.</title>
        <authorList>
            <person name="Wang N.-N."/>
            <person name="Du Z.-J."/>
        </authorList>
    </citation>
    <scope>NUCLEOTIDE SEQUENCE [LARGE SCALE GENOMIC DNA]</scope>
    <source>
        <strain evidence="5 6">H1304</strain>
    </source>
</reference>
<proteinExistence type="predicted"/>
<organism evidence="5 6">
    <name type="scientific">Cohaesibacter celericrescens</name>
    <dbReference type="NCBI Taxonomy" id="2067669"/>
    <lineage>
        <taxon>Bacteria</taxon>
        <taxon>Pseudomonadati</taxon>
        <taxon>Pseudomonadota</taxon>
        <taxon>Alphaproteobacteria</taxon>
        <taxon>Hyphomicrobiales</taxon>
        <taxon>Cohaesibacteraceae</taxon>
    </lineage>
</organism>
<keyword evidence="6" id="KW-1185">Reference proteome</keyword>
<dbReference type="InterPro" id="IPR000843">
    <property type="entry name" value="HTH_LacI"/>
</dbReference>
<dbReference type="GO" id="GO:0000976">
    <property type="term" value="F:transcription cis-regulatory region binding"/>
    <property type="evidence" value="ECO:0007669"/>
    <property type="project" value="TreeGrafter"/>
</dbReference>
<dbReference type="SMART" id="SM00354">
    <property type="entry name" value="HTH_LACI"/>
    <property type="match status" value="1"/>
</dbReference>
<dbReference type="CDD" id="cd20009">
    <property type="entry name" value="PBP1_RafR-like"/>
    <property type="match status" value="1"/>
</dbReference>
<dbReference type="SUPFAM" id="SSF47413">
    <property type="entry name" value="lambda repressor-like DNA-binding domains"/>
    <property type="match status" value="1"/>
</dbReference>
<dbReference type="Pfam" id="PF13377">
    <property type="entry name" value="Peripla_BP_3"/>
    <property type="match status" value="1"/>
</dbReference>
<dbReference type="Proteomes" id="UP000234881">
    <property type="component" value="Unassembled WGS sequence"/>
</dbReference>
<evidence type="ECO:0000256" key="3">
    <source>
        <dbReference type="ARBA" id="ARBA00023163"/>
    </source>
</evidence>
<dbReference type="CDD" id="cd01392">
    <property type="entry name" value="HTH_LacI"/>
    <property type="match status" value="1"/>
</dbReference>
<dbReference type="GO" id="GO:0003700">
    <property type="term" value="F:DNA-binding transcription factor activity"/>
    <property type="evidence" value="ECO:0007669"/>
    <property type="project" value="TreeGrafter"/>
</dbReference>
<evidence type="ECO:0000259" key="4">
    <source>
        <dbReference type="PROSITE" id="PS50932"/>
    </source>
</evidence>
<evidence type="ECO:0000256" key="2">
    <source>
        <dbReference type="ARBA" id="ARBA00023125"/>
    </source>
</evidence>
<evidence type="ECO:0000256" key="1">
    <source>
        <dbReference type="ARBA" id="ARBA00023015"/>
    </source>
</evidence>
<gene>
    <name evidence="5" type="ORF">C0081_00035</name>
</gene>
<protein>
    <submittedName>
        <fullName evidence="5">LacI family transcriptional regulator</fullName>
    </submittedName>
</protein>
<dbReference type="InterPro" id="IPR010982">
    <property type="entry name" value="Lambda_DNA-bd_dom_sf"/>
</dbReference>
<dbReference type="OrthoDB" id="7325754at2"/>
<dbReference type="PROSITE" id="PS50932">
    <property type="entry name" value="HTH_LACI_2"/>
    <property type="match status" value="1"/>
</dbReference>
<comment type="caution">
    <text evidence="5">The sequence shown here is derived from an EMBL/GenBank/DDBJ whole genome shotgun (WGS) entry which is preliminary data.</text>
</comment>
<keyword evidence="1" id="KW-0805">Transcription regulation</keyword>
<dbReference type="AlphaFoldDB" id="A0A2N5XXL6"/>
<dbReference type="EMBL" id="PKUQ01000001">
    <property type="protein sequence ID" value="PLW79232.1"/>
    <property type="molecule type" value="Genomic_DNA"/>
</dbReference>
<dbReference type="InterPro" id="IPR046335">
    <property type="entry name" value="LacI/GalR-like_sensor"/>
</dbReference>
<feature type="domain" description="HTH lacI-type" evidence="4">
    <location>
        <begin position="8"/>
        <end position="62"/>
    </location>
</feature>
<dbReference type="Gene3D" id="1.10.260.40">
    <property type="entry name" value="lambda repressor-like DNA-binding domains"/>
    <property type="match status" value="1"/>
</dbReference>
<dbReference type="Gene3D" id="3.40.50.2300">
    <property type="match status" value="2"/>
</dbReference>
<dbReference type="PANTHER" id="PTHR30146:SF109">
    <property type="entry name" value="HTH-TYPE TRANSCRIPTIONAL REGULATOR GALS"/>
    <property type="match status" value="1"/>
</dbReference>
<keyword evidence="2" id="KW-0238">DNA-binding</keyword>
<dbReference type="Pfam" id="PF00356">
    <property type="entry name" value="LacI"/>
    <property type="match status" value="1"/>
</dbReference>
<name>A0A2N5XXL6_9HYPH</name>
<evidence type="ECO:0000313" key="6">
    <source>
        <dbReference type="Proteomes" id="UP000234881"/>
    </source>
</evidence>
<dbReference type="PANTHER" id="PTHR30146">
    <property type="entry name" value="LACI-RELATED TRANSCRIPTIONAL REPRESSOR"/>
    <property type="match status" value="1"/>
</dbReference>